<dbReference type="EMBL" id="CAUYUJ010019994">
    <property type="protein sequence ID" value="CAK0895137.1"/>
    <property type="molecule type" value="Genomic_DNA"/>
</dbReference>
<evidence type="ECO:0000313" key="2">
    <source>
        <dbReference type="EMBL" id="CAK0895137.1"/>
    </source>
</evidence>
<feature type="region of interest" description="Disordered" evidence="1">
    <location>
        <begin position="432"/>
        <end position="472"/>
    </location>
</feature>
<reference evidence="2" key="1">
    <citation type="submission" date="2023-10" db="EMBL/GenBank/DDBJ databases">
        <authorList>
            <person name="Chen Y."/>
            <person name="Shah S."/>
            <person name="Dougan E. K."/>
            <person name="Thang M."/>
            <person name="Chan C."/>
        </authorList>
    </citation>
    <scope>NUCLEOTIDE SEQUENCE [LARGE SCALE GENOMIC DNA]</scope>
</reference>
<accession>A0ABN9X6U9</accession>
<dbReference type="Proteomes" id="UP001189429">
    <property type="component" value="Unassembled WGS sequence"/>
</dbReference>
<organism evidence="2 3">
    <name type="scientific">Prorocentrum cordatum</name>
    <dbReference type="NCBI Taxonomy" id="2364126"/>
    <lineage>
        <taxon>Eukaryota</taxon>
        <taxon>Sar</taxon>
        <taxon>Alveolata</taxon>
        <taxon>Dinophyceae</taxon>
        <taxon>Prorocentrales</taxon>
        <taxon>Prorocentraceae</taxon>
        <taxon>Prorocentrum</taxon>
    </lineage>
</organism>
<keyword evidence="3" id="KW-1185">Reference proteome</keyword>
<name>A0ABN9X6U9_9DINO</name>
<gene>
    <name evidence="2" type="ORF">PCOR1329_LOCUS73975</name>
</gene>
<feature type="compositionally biased region" description="Low complexity" evidence="1">
    <location>
        <begin position="432"/>
        <end position="444"/>
    </location>
</feature>
<comment type="caution">
    <text evidence="2">The sequence shown here is derived from an EMBL/GenBank/DDBJ whole genome shotgun (WGS) entry which is preliminary data.</text>
</comment>
<protein>
    <submittedName>
        <fullName evidence="2">Uncharacterized protein</fullName>
    </submittedName>
</protein>
<proteinExistence type="predicted"/>
<evidence type="ECO:0000313" key="3">
    <source>
        <dbReference type="Proteomes" id="UP001189429"/>
    </source>
</evidence>
<evidence type="ECO:0000256" key="1">
    <source>
        <dbReference type="SAM" id="MobiDB-lite"/>
    </source>
</evidence>
<sequence length="472" mass="48612">MTGTDCGHAAAVEEGMAEPLFPVAASVEEAEHGGLPAAAAAARAARAARPGASRGGRVLGLAAALCAACAVALLARAQARPRHAAGAAAGEATGLFLFGALASAAEAMLTGAKAAKAVSGGISDFNGIMNNENLSEEISKLEQRFKLGYNKTTVNDPHWRKFLPNATENLSQEKLREMLFPHVHRHDGNLCYDDEEEHAGLCYPQCSLLTFGTHPYRTSAFSCCSRAPCQWDQTAFRSSICGGFDVSGDSANGICPHLPGACLANEELLNGLCYKKCSILTEGEYMFRTGPLTCCKFRSQLACTAGAKGPGGSYDISSPRFATGGGLCTSEMPCMIHPPSRAMAENAVWEPWDNFTDELDNLTDELEGSTTEEEAASRLLDGSTAIGEAEAEVAPTGSAPASATDNAAAAIAAEEEAIAAVEEAVKAAKEAAAAAKAQAARSAAQPGSGRGGTESEGAASTEAPSVEAAAMK</sequence>